<dbReference type="GO" id="GO:0016616">
    <property type="term" value="F:oxidoreductase activity, acting on the CH-OH group of donors, NAD or NADP as acceptor"/>
    <property type="evidence" value="ECO:0007669"/>
    <property type="project" value="InterPro"/>
</dbReference>
<dbReference type="Pfam" id="PF02826">
    <property type="entry name" value="2-Hacid_dh_C"/>
    <property type="match status" value="1"/>
</dbReference>
<dbReference type="Pfam" id="PF00389">
    <property type="entry name" value="2-Hacid_dh"/>
    <property type="match status" value="1"/>
</dbReference>
<dbReference type="Gene3D" id="3.40.50.720">
    <property type="entry name" value="NAD(P)-binding Rossmann-like Domain"/>
    <property type="match status" value="2"/>
</dbReference>
<reference evidence="7 8" key="1">
    <citation type="submission" date="2019-07" db="EMBL/GenBank/DDBJ databases">
        <title>Complete Genome Sequence of Leptotrichia hofstadii Strain JCM16775.</title>
        <authorList>
            <person name="Watanabe S."/>
            <person name="Cui L."/>
        </authorList>
    </citation>
    <scope>NUCLEOTIDE SEQUENCE [LARGE SCALE GENOMIC DNA]</scope>
    <source>
        <strain evidence="7 8">JCM16775</strain>
    </source>
</reference>
<feature type="domain" description="D-isomer specific 2-hydroxyacid dehydrogenase NAD-binding" evidence="6">
    <location>
        <begin position="112"/>
        <end position="296"/>
    </location>
</feature>
<organism evidence="7 8">
    <name type="scientific">Leptotrichia hofstadii</name>
    <dbReference type="NCBI Taxonomy" id="157688"/>
    <lineage>
        <taxon>Bacteria</taxon>
        <taxon>Fusobacteriati</taxon>
        <taxon>Fusobacteriota</taxon>
        <taxon>Fusobacteriia</taxon>
        <taxon>Fusobacteriales</taxon>
        <taxon>Leptotrichiaceae</taxon>
        <taxon>Leptotrichia</taxon>
    </lineage>
</organism>
<dbReference type="RefSeq" id="WP_026746067.1">
    <property type="nucleotide sequence ID" value="NZ_AP019823.1"/>
</dbReference>
<dbReference type="InterPro" id="IPR036291">
    <property type="entry name" value="NAD(P)-bd_dom_sf"/>
</dbReference>
<keyword evidence="8" id="KW-1185">Reference proteome</keyword>
<comment type="similarity">
    <text evidence="1 4">Belongs to the D-isomer specific 2-hydroxyacid dehydrogenase family.</text>
</comment>
<dbReference type="InterPro" id="IPR029753">
    <property type="entry name" value="D-isomer_DH_CS"/>
</dbReference>
<dbReference type="OrthoDB" id="9805416at2"/>
<dbReference type="Proteomes" id="UP000321892">
    <property type="component" value="Chromosome"/>
</dbReference>
<evidence type="ECO:0000256" key="1">
    <source>
        <dbReference type="ARBA" id="ARBA00005854"/>
    </source>
</evidence>
<protein>
    <submittedName>
        <fullName evidence="7">NAD-binding D-isomer specific 2-hydroxyacid dehydrogenase</fullName>
    </submittedName>
</protein>
<dbReference type="GO" id="GO:0051287">
    <property type="term" value="F:NAD binding"/>
    <property type="evidence" value="ECO:0007669"/>
    <property type="project" value="InterPro"/>
</dbReference>
<proteinExistence type="inferred from homology"/>
<feature type="domain" description="D-isomer specific 2-hydroxyacid dehydrogenase catalytic" evidence="5">
    <location>
        <begin position="30"/>
        <end position="321"/>
    </location>
</feature>
<dbReference type="InterPro" id="IPR050418">
    <property type="entry name" value="D-iso_2-hydroxyacid_DH_PdxB"/>
</dbReference>
<dbReference type="SUPFAM" id="SSF51735">
    <property type="entry name" value="NAD(P)-binding Rossmann-fold domains"/>
    <property type="match status" value="1"/>
</dbReference>
<evidence type="ECO:0000256" key="4">
    <source>
        <dbReference type="RuleBase" id="RU003719"/>
    </source>
</evidence>
<dbReference type="InterPro" id="IPR006140">
    <property type="entry name" value="D-isomer_DH_NAD-bd"/>
</dbReference>
<keyword evidence="2 4" id="KW-0560">Oxidoreductase</keyword>
<gene>
    <name evidence="7" type="ORF">JCM16775_1589</name>
</gene>
<dbReference type="InterPro" id="IPR006139">
    <property type="entry name" value="D-isomer_2_OHA_DH_cat_dom"/>
</dbReference>
<keyword evidence="3" id="KW-0520">NAD</keyword>
<sequence>MDKNLKIVYLDRITAGPIDLKEKFSKYGKYIEYEDTDSSEIDERIKDVDVVITTRIKLGKKQFEKAGKLKLILVTATGFNHIDVKSANEFGIKVANVSGYSTNSVAQLAITFLLNELIPVNRYYEEVKEGKWINIAVPEYQKYPIDDATGKILGIVGFGNIGKRVGKIAETLGMKIMVAKNTGEKYAKSDTAIGEDGILRYELDEVLEKCDVLTLHVPLTDSTRNLINLEKMKKMKKSAVILNLARGPVINQEDLYFALKNKIIKSAAVDVTSVEPIEKNSKLFELDNILITPHIAWKSEKSMIKLMDDVEKNLKLFLEGKLEGLK</sequence>
<accession>A0A510JHT3</accession>
<dbReference type="PROSITE" id="PS00671">
    <property type="entry name" value="D_2_HYDROXYACID_DH_3"/>
    <property type="match status" value="1"/>
</dbReference>
<evidence type="ECO:0000313" key="7">
    <source>
        <dbReference type="EMBL" id="BBM38879.1"/>
    </source>
</evidence>
<dbReference type="PROSITE" id="PS00670">
    <property type="entry name" value="D_2_HYDROXYACID_DH_2"/>
    <property type="match status" value="1"/>
</dbReference>
<evidence type="ECO:0000256" key="3">
    <source>
        <dbReference type="ARBA" id="ARBA00023027"/>
    </source>
</evidence>
<dbReference type="PANTHER" id="PTHR43761">
    <property type="entry name" value="D-ISOMER SPECIFIC 2-HYDROXYACID DEHYDROGENASE FAMILY PROTEIN (AFU_ORTHOLOGUE AFUA_1G13630)"/>
    <property type="match status" value="1"/>
</dbReference>
<evidence type="ECO:0000256" key="2">
    <source>
        <dbReference type="ARBA" id="ARBA00023002"/>
    </source>
</evidence>
<dbReference type="PANTHER" id="PTHR43761:SF1">
    <property type="entry name" value="D-ISOMER SPECIFIC 2-HYDROXYACID DEHYDROGENASE CATALYTIC DOMAIN-CONTAINING PROTEIN-RELATED"/>
    <property type="match status" value="1"/>
</dbReference>
<dbReference type="KEGG" id="lhf:JCM16775_1589"/>
<dbReference type="AlphaFoldDB" id="A0A510JHT3"/>
<name>A0A510JHT3_9FUSO</name>
<dbReference type="EMBL" id="AP019823">
    <property type="protein sequence ID" value="BBM38879.1"/>
    <property type="molecule type" value="Genomic_DNA"/>
</dbReference>
<dbReference type="SUPFAM" id="SSF52283">
    <property type="entry name" value="Formate/glycerate dehydrogenase catalytic domain-like"/>
    <property type="match status" value="1"/>
</dbReference>
<evidence type="ECO:0000259" key="5">
    <source>
        <dbReference type="Pfam" id="PF00389"/>
    </source>
</evidence>
<evidence type="ECO:0000259" key="6">
    <source>
        <dbReference type="Pfam" id="PF02826"/>
    </source>
</evidence>
<evidence type="ECO:0000313" key="8">
    <source>
        <dbReference type="Proteomes" id="UP000321892"/>
    </source>
</evidence>